<evidence type="ECO:0000256" key="2">
    <source>
        <dbReference type="ARBA" id="ARBA00007935"/>
    </source>
</evidence>
<dbReference type="PANTHER" id="PTHR30472">
    <property type="entry name" value="FERRIC ENTEROBACTIN TRANSPORT SYSTEM PERMEASE PROTEIN"/>
    <property type="match status" value="1"/>
</dbReference>
<accession>A0A2G9WTQ1</accession>
<keyword evidence="7 8" id="KW-0472">Membrane</keyword>
<feature type="transmembrane region" description="Helical" evidence="8">
    <location>
        <begin position="297"/>
        <end position="317"/>
    </location>
</feature>
<organism evidence="9 10">
    <name type="scientific">Pleomorphomonas carboxyditropha</name>
    <dbReference type="NCBI Taxonomy" id="2023338"/>
    <lineage>
        <taxon>Bacteria</taxon>
        <taxon>Pseudomonadati</taxon>
        <taxon>Pseudomonadota</taxon>
        <taxon>Alphaproteobacteria</taxon>
        <taxon>Hyphomicrobiales</taxon>
        <taxon>Pleomorphomonadaceae</taxon>
        <taxon>Pleomorphomonas</taxon>
    </lineage>
</organism>
<feature type="transmembrane region" description="Helical" evidence="8">
    <location>
        <begin position="183"/>
        <end position="206"/>
    </location>
</feature>
<dbReference type="EMBL" id="NQVN01000012">
    <property type="protein sequence ID" value="PIO98083.1"/>
    <property type="molecule type" value="Genomic_DNA"/>
</dbReference>
<keyword evidence="4" id="KW-1003">Cell membrane</keyword>
<dbReference type="RefSeq" id="WP_100081697.1">
    <property type="nucleotide sequence ID" value="NZ_NQVN01000012.1"/>
</dbReference>
<dbReference type="Gene3D" id="1.10.3470.10">
    <property type="entry name" value="ABC transporter involved in vitamin B12 uptake, BtuC"/>
    <property type="match status" value="1"/>
</dbReference>
<feature type="transmembrane region" description="Helical" evidence="8">
    <location>
        <begin position="12"/>
        <end position="33"/>
    </location>
</feature>
<evidence type="ECO:0000256" key="6">
    <source>
        <dbReference type="ARBA" id="ARBA00022989"/>
    </source>
</evidence>
<protein>
    <submittedName>
        <fullName evidence="9">Enterobactin ABC transporter permease</fullName>
    </submittedName>
</protein>
<feature type="transmembrane region" description="Helical" evidence="8">
    <location>
        <begin position="227"/>
        <end position="260"/>
    </location>
</feature>
<dbReference type="InterPro" id="IPR037294">
    <property type="entry name" value="ABC_BtuC-like"/>
</dbReference>
<feature type="transmembrane region" description="Helical" evidence="8">
    <location>
        <begin position="272"/>
        <end position="290"/>
    </location>
</feature>
<proteinExistence type="inferred from homology"/>
<gene>
    <name evidence="9" type="ORF">CJ014_17085</name>
</gene>
<evidence type="ECO:0000256" key="5">
    <source>
        <dbReference type="ARBA" id="ARBA00022692"/>
    </source>
</evidence>
<evidence type="ECO:0000313" key="10">
    <source>
        <dbReference type="Proteomes" id="UP000231070"/>
    </source>
</evidence>
<dbReference type="Pfam" id="PF01032">
    <property type="entry name" value="FecCD"/>
    <property type="match status" value="1"/>
</dbReference>
<keyword evidence="5 8" id="KW-0812">Transmembrane</keyword>
<evidence type="ECO:0000256" key="1">
    <source>
        <dbReference type="ARBA" id="ARBA00004651"/>
    </source>
</evidence>
<feature type="transmembrane region" description="Helical" evidence="8">
    <location>
        <begin position="45"/>
        <end position="65"/>
    </location>
</feature>
<dbReference type="GO" id="GO:0005886">
    <property type="term" value="C:plasma membrane"/>
    <property type="evidence" value="ECO:0007669"/>
    <property type="project" value="UniProtKB-SubCell"/>
</dbReference>
<dbReference type="OrthoDB" id="9796260at2"/>
<evidence type="ECO:0000256" key="4">
    <source>
        <dbReference type="ARBA" id="ARBA00022475"/>
    </source>
</evidence>
<reference evidence="9 10" key="1">
    <citation type="submission" date="2017-08" db="EMBL/GenBank/DDBJ databases">
        <title>Pleomorphomonas carboxidotrophicus sp. nov., a new mesophilic hydrogenogenic carboxidotroph.</title>
        <authorList>
            <person name="Esquivel-Elizondo S."/>
            <person name="Krajmalnik-Brown R."/>
            <person name="Maldonado J."/>
        </authorList>
    </citation>
    <scope>NUCLEOTIDE SEQUENCE [LARGE SCALE GENOMIC DNA]</scope>
    <source>
        <strain evidence="9 10">SVCO-16</strain>
    </source>
</reference>
<dbReference type="GO" id="GO:0022857">
    <property type="term" value="F:transmembrane transporter activity"/>
    <property type="evidence" value="ECO:0007669"/>
    <property type="project" value="InterPro"/>
</dbReference>
<sequence>MRREARDRRGRGVIGLLALVALLAMVAFMVVGAHGNWGFVLPFRAGKLAALLLVAYAVAVSTVLFQTITGNRILTPSIIGFDALYILLQSALVLAIGSAATTALDPRVMFVVEMAAMVGFSLVLYRLLFSGAIRNLFHLMLVGIVLGVLFRSLSTVFQRVIDPTEFVVLQDRLFANFNSVDTALLGVAALVVGLVTAAGATMFHAFDVMALGRDQAIALGVDHRRVTVRILVLVTLLVSVSTALVGPVTFFGLLVANLAYMLVPDARHTRTLPAAVLVAVICLVGGQMLLERVLDYSTALSIVIEFAGGLFFILFLLREAVR</sequence>
<keyword evidence="3" id="KW-0813">Transport</keyword>
<keyword evidence="6 8" id="KW-1133">Transmembrane helix</keyword>
<feature type="transmembrane region" description="Helical" evidence="8">
    <location>
        <begin position="108"/>
        <end position="129"/>
    </location>
</feature>
<evidence type="ECO:0000256" key="3">
    <source>
        <dbReference type="ARBA" id="ARBA00022448"/>
    </source>
</evidence>
<dbReference type="InterPro" id="IPR000522">
    <property type="entry name" value="ABC_transptr_permease_BtuC"/>
</dbReference>
<feature type="transmembrane region" description="Helical" evidence="8">
    <location>
        <begin position="77"/>
        <end position="96"/>
    </location>
</feature>
<comment type="caution">
    <text evidence="9">The sequence shown here is derived from an EMBL/GenBank/DDBJ whole genome shotgun (WGS) entry which is preliminary data.</text>
</comment>
<evidence type="ECO:0000313" key="9">
    <source>
        <dbReference type="EMBL" id="PIO98083.1"/>
    </source>
</evidence>
<name>A0A2G9WTQ1_9HYPH</name>
<feature type="transmembrane region" description="Helical" evidence="8">
    <location>
        <begin position="136"/>
        <end position="157"/>
    </location>
</feature>
<comment type="similarity">
    <text evidence="2">Belongs to the binding-protein-dependent transport system permease family. FecCD subfamily.</text>
</comment>
<evidence type="ECO:0000256" key="8">
    <source>
        <dbReference type="SAM" id="Phobius"/>
    </source>
</evidence>
<evidence type="ECO:0000256" key="7">
    <source>
        <dbReference type="ARBA" id="ARBA00023136"/>
    </source>
</evidence>
<dbReference type="PANTHER" id="PTHR30472:SF19">
    <property type="entry name" value="PETROBACTIN IMPORT SYSTEM PERMEASE PROTEIN YCLO"/>
    <property type="match status" value="1"/>
</dbReference>
<dbReference type="Proteomes" id="UP000231070">
    <property type="component" value="Unassembled WGS sequence"/>
</dbReference>
<dbReference type="SUPFAM" id="SSF81345">
    <property type="entry name" value="ABC transporter involved in vitamin B12 uptake, BtuC"/>
    <property type="match status" value="1"/>
</dbReference>
<keyword evidence="10" id="KW-1185">Reference proteome</keyword>
<dbReference type="GO" id="GO:0033214">
    <property type="term" value="P:siderophore-iron import into cell"/>
    <property type="evidence" value="ECO:0007669"/>
    <property type="project" value="TreeGrafter"/>
</dbReference>
<comment type="subcellular location">
    <subcellularLocation>
        <location evidence="1">Cell membrane</location>
        <topology evidence="1">Multi-pass membrane protein</topology>
    </subcellularLocation>
</comment>
<dbReference type="AlphaFoldDB" id="A0A2G9WTQ1"/>